<sequence>MAERSARAAADAAWCDAVLARVQGAGAWSDAQERAVLEPYRYLDEHPGKEIRTRLIDAFHTWLPLAPEALARVADVVRRLHTASLLVDDIEDSSALRRGAPTAHTIYGVPQTLNAANYVYFEVFGTLCAAAPDTHAMVVEELVRLHRGQGMDLFWRENLVCPSEEEYIDMVLNKTGGLFRIAVQLMRAWSAAAPAADVVPLVNVIGLLFQIRDDYLNLQDAPLHANKGFCEDLTEGKFSFPVVHAIRHGGARQLLPILRQRTTSVETKRCAVQCMEQCGSFAYTREVLRRLHAQAQREVRRLEGVLGIANPALVRILEGLAVPG</sequence>
<organism evidence="12 13">
    <name type="scientific">Malassezia obtusa</name>
    <dbReference type="NCBI Taxonomy" id="76774"/>
    <lineage>
        <taxon>Eukaryota</taxon>
        <taxon>Fungi</taxon>
        <taxon>Dikarya</taxon>
        <taxon>Basidiomycota</taxon>
        <taxon>Ustilaginomycotina</taxon>
        <taxon>Malasseziomycetes</taxon>
        <taxon>Malasseziales</taxon>
        <taxon>Malasseziaceae</taxon>
        <taxon>Malassezia</taxon>
    </lineage>
</organism>
<dbReference type="SFLD" id="SFLDS00005">
    <property type="entry name" value="Isoprenoid_Synthase_Type_I"/>
    <property type="match status" value="1"/>
</dbReference>
<comment type="similarity">
    <text evidence="2 11">Belongs to the FPP/GGPP synthase family.</text>
</comment>
<keyword evidence="4" id="KW-0460">Magnesium</keyword>
<evidence type="ECO:0000256" key="3">
    <source>
        <dbReference type="ARBA" id="ARBA00022723"/>
    </source>
</evidence>
<keyword evidence="3" id="KW-0479">Metal-binding</keyword>
<evidence type="ECO:0000256" key="1">
    <source>
        <dbReference type="ARBA" id="ARBA00001946"/>
    </source>
</evidence>
<proteinExistence type="inferred from homology"/>
<dbReference type="PROSITE" id="PS00723">
    <property type="entry name" value="POLYPRENYL_SYNTHASE_1"/>
    <property type="match status" value="1"/>
</dbReference>
<evidence type="ECO:0000256" key="5">
    <source>
        <dbReference type="ARBA" id="ARBA00032052"/>
    </source>
</evidence>
<dbReference type="Proteomes" id="UP001214603">
    <property type="component" value="Chromosome 6"/>
</dbReference>
<dbReference type="PANTHER" id="PTHR12001:SF44">
    <property type="entry name" value="GERANYLGERANYL PYROPHOSPHATE SYNTHASE"/>
    <property type="match status" value="1"/>
</dbReference>
<dbReference type="CDD" id="cd00685">
    <property type="entry name" value="Trans_IPPS_HT"/>
    <property type="match status" value="1"/>
</dbReference>
<dbReference type="InterPro" id="IPR000092">
    <property type="entry name" value="Polyprenyl_synt"/>
</dbReference>
<evidence type="ECO:0000256" key="6">
    <source>
        <dbReference type="ARBA" id="ARBA00032380"/>
    </source>
</evidence>
<evidence type="ECO:0000313" key="13">
    <source>
        <dbReference type="Proteomes" id="UP001214603"/>
    </source>
</evidence>
<keyword evidence="13" id="KW-1185">Reference proteome</keyword>
<dbReference type="SUPFAM" id="SSF48576">
    <property type="entry name" value="Terpenoid synthases"/>
    <property type="match status" value="1"/>
</dbReference>
<accession>A0AAF0E1D0</accession>
<evidence type="ECO:0000256" key="4">
    <source>
        <dbReference type="ARBA" id="ARBA00022842"/>
    </source>
</evidence>
<evidence type="ECO:0000256" key="8">
    <source>
        <dbReference type="ARBA" id="ARBA00032448"/>
    </source>
</evidence>
<dbReference type="PANTHER" id="PTHR12001">
    <property type="entry name" value="GERANYLGERANYL PYROPHOSPHATE SYNTHASE"/>
    <property type="match status" value="1"/>
</dbReference>
<dbReference type="AlphaFoldDB" id="A0AAF0E1D0"/>
<dbReference type="GO" id="GO:0004659">
    <property type="term" value="F:prenyltransferase activity"/>
    <property type="evidence" value="ECO:0007669"/>
    <property type="project" value="InterPro"/>
</dbReference>
<comment type="cofactor">
    <cofactor evidence="1">
        <name>Mg(2+)</name>
        <dbReference type="ChEBI" id="CHEBI:18420"/>
    </cofactor>
</comment>
<dbReference type="EMBL" id="CP119939">
    <property type="protein sequence ID" value="WFD03879.1"/>
    <property type="molecule type" value="Genomic_DNA"/>
</dbReference>
<evidence type="ECO:0000256" key="9">
    <source>
        <dbReference type="ARBA" id="ARBA00032873"/>
    </source>
</evidence>
<name>A0AAF0E1D0_9BASI</name>
<gene>
    <name evidence="12" type="ORF">MOBT1_002575</name>
</gene>
<dbReference type="InterPro" id="IPR008949">
    <property type="entry name" value="Isoprenoid_synthase_dom_sf"/>
</dbReference>
<dbReference type="GO" id="GO:0046872">
    <property type="term" value="F:metal ion binding"/>
    <property type="evidence" value="ECO:0007669"/>
    <property type="project" value="UniProtKB-KW"/>
</dbReference>
<dbReference type="PROSITE" id="PS00444">
    <property type="entry name" value="POLYPRENYL_SYNTHASE_2"/>
    <property type="match status" value="1"/>
</dbReference>
<dbReference type="Gene3D" id="1.10.600.10">
    <property type="entry name" value="Farnesyl Diphosphate Synthase"/>
    <property type="match status" value="1"/>
</dbReference>
<dbReference type="InterPro" id="IPR033749">
    <property type="entry name" value="Polyprenyl_synt_CS"/>
</dbReference>
<protein>
    <recommendedName>
        <fullName evidence="9">(2E,6E)-farnesyl diphosphate synthase</fullName>
    </recommendedName>
    <alternativeName>
        <fullName evidence="8">Dimethylallyltranstransferase</fullName>
    </alternativeName>
    <alternativeName>
        <fullName evidence="7">Farnesyl diphosphate synthase</fullName>
    </alternativeName>
    <alternativeName>
        <fullName evidence="5">Farnesyltranstransferase</fullName>
    </alternativeName>
    <alternativeName>
        <fullName evidence="10">Geranylgeranyl diphosphate synthase</fullName>
    </alternativeName>
    <alternativeName>
        <fullName evidence="6">Geranyltranstransferase</fullName>
    </alternativeName>
</protein>
<dbReference type="Pfam" id="PF00348">
    <property type="entry name" value="polyprenyl_synt"/>
    <property type="match status" value="1"/>
</dbReference>
<evidence type="ECO:0000256" key="10">
    <source>
        <dbReference type="ARBA" id="ARBA00033096"/>
    </source>
</evidence>
<evidence type="ECO:0000256" key="2">
    <source>
        <dbReference type="ARBA" id="ARBA00006706"/>
    </source>
</evidence>
<reference evidence="12" key="1">
    <citation type="submission" date="2023-03" db="EMBL/GenBank/DDBJ databases">
        <title>Mating type loci evolution in Malassezia.</title>
        <authorList>
            <person name="Coelho M.A."/>
        </authorList>
    </citation>
    <scope>NUCLEOTIDE SEQUENCE</scope>
    <source>
        <strain evidence="12">CBS 7876</strain>
    </source>
</reference>
<evidence type="ECO:0000256" key="11">
    <source>
        <dbReference type="RuleBase" id="RU004466"/>
    </source>
</evidence>
<evidence type="ECO:0000256" key="7">
    <source>
        <dbReference type="ARBA" id="ARBA00032424"/>
    </source>
</evidence>
<keyword evidence="11" id="KW-0808">Transferase</keyword>
<evidence type="ECO:0000313" key="12">
    <source>
        <dbReference type="EMBL" id="WFD03879.1"/>
    </source>
</evidence>
<dbReference type="GO" id="GO:0008299">
    <property type="term" value="P:isoprenoid biosynthetic process"/>
    <property type="evidence" value="ECO:0007669"/>
    <property type="project" value="InterPro"/>
</dbReference>